<keyword evidence="6" id="KW-0694">RNA-binding</keyword>
<evidence type="ECO:0000256" key="6">
    <source>
        <dbReference type="HAMAP-Rule" id="MF_00075"/>
    </source>
</evidence>
<dbReference type="InterPro" id="IPR003029">
    <property type="entry name" value="S1_domain"/>
</dbReference>
<organism evidence="8">
    <name type="scientific">Aeginetia indica</name>
    <dbReference type="NCBI Taxonomy" id="290220"/>
    <lineage>
        <taxon>Eukaryota</taxon>
        <taxon>Viridiplantae</taxon>
        <taxon>Streptophyta</taxon>
        <taxon>Embryophyta</taxon>
        <taxon>Tracheophyta</taxon>
        <taxon>Spermatophyta</taxon>
        <taxon>Magnoliopsida</taxon>
        <taxon>eudicotyledons</taxon>
        <taxon>Gunneridae</taxon>
        <taxon>Pentapetalae</taxon>
        <taxon>asterids</taxon>
        <taxon>lamiids</taxon>
        <taxon>Lamiales</taxon>
        <taxon>Orobanchaceae</taxon>
        <taxon>Buchnereae</taxon>
        <taxon>Aeginetia</taxon>
    </lineage>
</organism>
<protein>
    <recommendedName>
        <fullName evidence="6">Translation initiation factor IF-1</fullName>
    </recommendedName>
</protein>
<evidence type="ECO:0000259" key="7">
    <source>
        <dbReference type="PROSITE" id="PS50832"/>
    </source>
</evidence>
<dbReference type="RefSeq" id="YP_011045249.1">
    <property type="nucleotide sequence ID" value="NC_086657.1"/>
</dbReference>
<dbReference type="GO" id="GO:0003743">
    <property type="term" value="F:translation initiation factor activity"/>
    <property type="evidence" value="ECO:0007669"/>
    <property type="project" value="UniProtKB-UniRule"/>
</dbReference>
<evidence type="ECO:0000256" key="4">
    <source>
        <dbReference type="ARBA" id="ARBA00022540"/>
    </source>
</evidence>
<dbReference type="CDD" id="cd04451">
    <property type="entry name" value="S1_IF1"/>
    <property type="match status" value="1"/>
</dbReference>
<comment type="subunit">
    <text evidence="3 6">Component of the 30S ribosomal translation pre-initiation complex which assembles on the 30S ribosome in the order IF-2 and IF-3, IF-1 and N-formylmethionyl-tRNA(fMet); mRNA recruitment can occur at any time during PIC assembly.</text>
</comment>
<dbReference type="Pfam" id="PF01176">
    <property type="entry name" value="eIF-1a"/>
    <property type="match status" value="1"/>
</dbReference>
<dbReference type="SUPFAM" id="SSF50249">
    <property type="entry name" value="Nucleic acid-binding proteins"/>
    <property type="match status" value="1"/>
</dbReference>
<feature type="domain" description="S1-like" evidence="7">
    <location>
        <begin position="1"/>
        <end position="71"/>
    </location>
</feature>
<accession>A0A8F2YV95</accession>
<dbReference type="InterPro" id="IPR006196">
    <property type="entry name" value="RNA-binding_domain_S1_IF1"/>
</dbReference>
<evidence type="ECO:0000313" key="8">
    <source>
        <dbReference type="EMBL" id="QWX89968.1"/>
    </source>
</evidence>
<dbReference type="Gene3D" id="2.40.50.140">
    <property type="entry name" value="Nucleic acid-binding proteins"/>
    <property type="match status" value="1"/>
</dbReference>
<dbReference type="GO" id="GO:0005829">
    <property type="term" value="C:cytosol"/>
    <property type="evidence" value="ECO:0007669"/>
    <property type="project" value="TreeGrafter"/>
</dbReference>
<dbReference type="FunFam" id="2.40.50.140:FF:000002">
    <property type="entry name" value="Translation initiation factor IF-1"/>
    <property type="match status" value="1"/>
</dbReference>
<dbReference type="InterPro" id="IPR012340">
    <property type="entry name" value="NA-bd_OB-fold"/>
</dbReference>
<dbReference type="EMBL" id="MW851293">
    <property type="protein sequence ID" value="QWX89968.1"/>
    <property type="molecule type" value="Genomic_DNA"/>
</dbReference>
<keyword evidence="4 6" id="KW-0396">Initiation factor</keyword>
<geneLocation type="non-photosynthetic plastid" evidence="8"/>
<keyword evidence="5 6" id="KW-0648">Protein biosynthesis</keyword>
<evidence type="ECO:0000256" key="2">
    <source>
        <dbReference type="ARBA" id="ARBA00010939"/>
    </source>
</evidence>
<dbReference type="NCBIfam" id="TIGR00008">
    <property type="entry name" value="infA"/>
    <property type="match status" value="1"/>
</dbReference>
<evidence type="ECO:0000256" key="5">
    <source>
        <dbReference type="ARBA" id="ARBA00022917"/>
    </source>
</evidence>
<dbReference type="GO" id="GO:0019843">
    <property type="term" value="F:rRNA binding"/>
    <property type="evidence" value="ECO:0007669"/>
    <property type="project" value="UniProtKB-UniRule"/>
</dbReference>
<comment type="function">
    <text evidence="1 6">One of the essential components for the initiation of protein synthesis. Stabilizes the binding of IF-2 and IF-3 on the 30S subunit to which N-formylmethionyl-tRNA(fMet) subsequently binds. Helps modulate mRNA selection, yielding the 30S pre-initiation complex (PIC). Upon addition of the 50S ribosomal subunit IF-1, IF-2 and IF-3 are released leaving the mature 70S translation initiation complex.</text>
</comment>
<dbReference type="SMART" id="SM00316">
    <property type="entry name" value="S1"/>
    <property type="match status" value="1"/>
</dbReference>
<sequence>MKIKKNIHEGLITESLSNGMFKVQLENENFVLGYVSGKIRRNFIRLLPGDKVKIEVSHYDSTRGRIIFRLRNKDSKN</sequence>
<dbReference type="GeneID" id="88575679"/>
<dbReference type="GO" id="GO:0043022">
    <property type="term" value="F:ribosome binding"/>
    <property type="evidence" value="ECO:0007669"/>
    <property type="project" value="UniProtKB-UniRule"/>
</dbReference>
<keyword evidence="8" id="KW-0934">Plastid</keyword>
<keyword evidence="6" id="KW-0699">rRNA-binding</keyword>
<keyword evidence="6" id="KW-0963">Cytoplasm</keyword>
<gene>
    <name evidence="6 8" type="primary">infA</name>
</gene>
<dbReference type="PROSITE" id="PS50832">
    <property type="entry name" value="S1_IF1_TYPE"/>
    <property type="match status" value="1"/>
</dbReference>
<reference evidence="8" key="2">
    <citation type="submission" date="2021-03" db="EMBL/GenBank/DDBJ databases">
        <authorList>
            <person name="Choi K."/>
            <person name="Park S."/>
        </authorList>
    </citation>
    <scope>NUCLEOTIDE SEQUENCE</scope>
</reference>
<evidence type="ECO:0000256" key="3">
    <source>
        <dbReference type="ARBA" id="ARBA00011599"/>
    </source>
</evidence>
<comment type="subcellular location">
    <subcellularLocation>
        <location evidence="6">Cytoplasm</location>
    </subcellularLocation>
</comment>
<dbReference type="InterPro" id="IPR004368">
    <property type="entry name" value="TIF_IF1"/>
</dbReference>
<dbReference type="AlphaFoldDB" id="A0A8F2YV95"/>
<evidence type="ECO:0000256" key="1">
    <source>
        <dbReference type="ARBA" id="ARBA00003935"/>
    </source>
</evidence>
<dbReference type="PANTHER" id="PTHR33370">
    <property type="entry name" value="TRANSLATION INITIATION FACTOR IF-1, CHLOROPLASTIC"/>
    <property type="match status" value="1"/>
</dbReference>
<dbReference type="HAMAP" id="MF_00075">
    <property type="entry name" value="IF_1"/>
    <property type="match status" value="1"/>
</dbReference>
<reference evidence="8" key="1">
    <citation type="journal article" date="2021" name="Int. J. Mol. Sci.">
        <title>Complete Plastid and Mitochondrial Genomes of Aeginetia indica Reveal Intracellular Gene Transfer (IGT), Horizontal Gene Transfer (HGT), and Cytoplasmic Male Sterility (CMS).</title>
        <authorList>
            <person name="Choi K.-S."/>
            <person name="Park S."/>
        </authorList>
    </citation>
    <scope>NUCLEOTIDE SEQUENCE</scope>
</reference>
<dbReference type="PANTHER" id="PTHR33370:SF1">
    <property type="entry name" value="TRANSLATION INITIATION FACTOR IF-1, CHLOROPLASTIC"/>
    <property type="match status" value="1"/>
</dbReference>
<name>A0A8F2YV95_9LAMI</name>
<comment type="similarity">
    <text evidence="2 6">Belongs to the IF-1 family.</text>
</comment>
<proteinExistence type="inferred from homology"/>